<comment type="caution">
    <text evidence="2">The sequence shown here is derived from an EMBL/GenBank/DDBJ whole genome shotgun (WGS) entry which is preliminary data.</text>
</comment>
<proteinExistence type="predicted"/>
<accession>A0A7C5HBY6</accession>
<dbReference type="InterPro" id="IPR010496">
    <property type="entry name" value="AL/BT2_dom"/>
</dbReference>
<dbReference type="Pfam" id="PF06439">
    <property type="entry name" value="3keto-disac_hyd"/>
    <property type="match status" value="1"/>
</dbReference>
<dbReference type="GO" id="GO:0016787">
    <property type="term" value="F:hydrolase activity"/>
    <property type="evidence" value="ECO:0007669"/>
    <property type="project" value="InterPro"/>
</dbReference>
<gene>
    <name evidence="2" type="ORF">ENL19_03085</name>
</gene>
<dbReference type="Proteomes" id="UP000886110">
    <property type="component" value="Unassembled WGS sequence"/>
</dbReference>
<dbReference type="AlphaFoldDB" id="A0A7C5HBY6"/>
<evidence type="ECO:0000313" key="2">
    <source>
        <dbReference type="EMBL" id="HHE05030.1"/>
    </source>
</evidence>
<sequence length="213" mass="23673">MKALRIFLPVVFTAIIISGCATRQITKKSAYSLSEVFSDDFSSYGIGQKAPFGEWKIKNPGSYFIESAIQPDGTIGNVLKTDNNGIIFIPGDWKDYFFEVKTRDGEPGVFFRLTNNGNEGYYITKGLGYMTGIRLYKFAGNTKQMIAESKGFEVKGWWDVKIEVIGNTIVVYANGKKYMDIKDNDPKLSFGGVGLGSIYGGVLFDNVRVKTIK</sequence>
<reference evidence="2" key="1">
    <citation type="journal article" date="2020" name="mSystems">
        <title>Genome- and Community-Level Interaction Insights into Carbon Utilization and Element Cycling Functions of Hydrothermarchaeota in Hydrothermal Sediment.</title>
        <authorList>
            <person name="Zhou Z."/>
            <person name="Liu Y."/>
            <person name="Xu W."/>
            <person name="Pan J."/>
            <person name="Luo Z.H."/>
            <person name="Li M."/>
        </authorList>
    </citation>
    <scope>NUCLEOTIDE SEQUENCE [LARGE SCALE GENOMIC DNA]</scope>
    <source>
        <strain evidence="2">HyVt-74</strain>
    </source>
</reference>
<dbReference type="Gene3D" id="2.60.120.560">
    <property type="entry name" value="Exo-inulinase, domain 1"/>
    <property type="match status" value="1"/>
</dbReference>
<evidence type="ECO:0000259" key="1">
    <source>
        <dbReference type="Pfam" id="PF06439"/>
    </source>
</evidence>
<organism evidence="2">
    <name type="scientific">candidate division WOR-3 bacterium</name>
    <dbReference type="NCBI Taxonomy" id="2052148"/>
    <lineage>
        <taxon>Bacteria</taxon>
        <taxon>Bacteria division WOR-3</taxon>
    </lineage>
</organism>
<name>A0A7C5HBY6_UNCW3</name>
<dbReference type="PROSITE" id="PS51257">
    <property type="entry name" value="PROKAR_LIPOPROTEIN"/>
    <property type="match status" value="1"/>
</dbReference>
<protein>
    <submittedName>
        <fullName evidence="2">DUF1080 domain-containing protein</fullName>
    </submittedName>
</protein>
<feature type="domain" description="3-keto-alpha-glucoside-1,2-lyase/3-keto-2-hydroxy-glucal hydratase" evidence="1">
    <location>
        <begin position="54"/>
        <end position="210"/>
    </location>
</feature>
<dbReference type="EMBL" id="DRTB01000233">
    <property type="protein sequence ID" value="HHE05030.1"/>
    <property type="molecule type" value="Genomic_DNA"/>
</dbReference>